<dbReference type="EMBL" id="LAZR01054762">
    <property type="protein sequence ID" value="KKK77835.1"/>
    <property type="molecule type" value="Genomic_DNA"/>
</dbReference>
<dbReference type="Gene3D" id="2.40.50.90">
    <property type="match status" value="1"/>
</dbReference>
<dbReference type="InterPro" id="IPR035437">
    <property type="entry name" value="SNase_OB-fold_sf"/>
</dbReference>
<feature type="domain" description="TNase-like" evidence="1">
    <location>
        <begin position="11"/>
        <end position="61"/>
    </location>
</feature>
<sequence>PERGEHGYLAATIALQSQVRSRVVDLDILYRDKYDRVVACVYVNGRSIDQFMIDNEYARAWRGVQC</sequence>
<dbReference type="InterPro" id="IPR016071">
    <property type="entry name" value="Staphylococal_nuclease_OB-fold"/>
</dbReference>
<dbReference type="SUPFAM" id="SSF50199">
    <property type="entry name" value="Staphylococcal nuclease"/>
    <property type="match status" value="1"/>
</dbReference>
<accession>A0A0F8YVI5</accession>
<feature type="non-terminal residue" evidence="2">
    <location>
        <position position="1"/>
    </location>
</feature>
<proteinExistence type="predicted"/>
<comment type="caution">
    <text evidence="2">The sequence shown here is derived from an EMBL/GenBank/DDBJ whole genome shotgun (WGS) entry which is preliminary data.</text>
</comment>
<evidence type="ECO:0000313" key="2">
    <source>
        <dbReference type="EMBL" id="KKK77835.1"/>
    </source>
</evidence>
<name>A0A0F8YVI5_9ZZZZ</name>
<gene>
    <name evidence="2" type="ORF">LCGC14_2849630</name>
</gene>
<dbReference type="Pfam" id="PF00565">
    <property type="entry name" value="SNase"/>
    <property type="match status" value="1"/>
</dbReference>
<reference evidence="2" key="1">
    <citation type="journal article" date="2015" name="Nature">
        <title>Complex archaea that bridge the gap between prokaryotes and eukaryotes.</title>
        <authorList>
            <person name="Spang A."/>
            <person name="Saw J.H."/>
            <person name="Jorgensen S.L."/>
            <person name="Zaremba-Niedzwiedzka K."/>
            <person name="Martijn J."/>
            <person name="Lind A.E."/>
            <person name="van Eijk R."/>
            <person name="Schleper C."/>
            <person name="Guy L."/>
            <person name="Ettema T.J."/>
        </authorList>
    </citation>
    <scope>NUCLEOTIDE SEQUENCE</scope>
</reference>
<organism evidence="2">
    <name type="scientific">marine sediment metagenome</name>
    <dbReference type="NCBI Taxonomy" id="412755"/>
    <lineage>
        <taxon>unclassified sequences</taxon>
        <taxon>metagenomes</taxon>
        <taxon>ecological metagenomes</taxon>
    </lineage>
</organism>
<protein>
    <recommendedName>
        <fullName evidence="1">TNase-like domain-containing protein</fullName>
    </recommendedName>
</protein>
<evidence type="ECO:0000259" key="1">
    <source>
        <dbReference type="Pfam" id="PF00565"/>
    </source>
</evidence>
<dbReference type="AlphaFoldDB" id="A0A0F8YVI5"/>